<gene>
    <name evidence="23" type="primary">ftsW</name>
    <name evidence="23" type="ORF">Ami103574_12685</name>
</gene>
<evidence type="ECO:0000256" key="19">
    <source>
        <dbReference type="ARBA" id="ARBA00044770"/>
    </source>
</evidence>
<dbReference type="GO" id="GO:0008360">
    <property type="term" value="P:regulation of cell shape"/>
    <property type="evidence" value="ECO:0007669"/>
    <property type="project" value="UniProtKB-KW"/>
</dbReference>
<accession>A0A858BY94</accession>
<feature type="transmembrane region" description="Helical" evidence="22">
    <location>
        <begin position="345"/>
        <end position="366"/>
    </location>
</feature>
<organism evidence="23 24">
    <name type="scientific">Aminipila butyrica</name>
    <dbReference type="NCBI Taxonomy" id="433296"/>
    <lineage>
        <taxon>Bacteria</taxon>
        <taxon>Bacillati</taxon>
        <taxon>Bacillota</taxon>
        <taxon>Clostridia</taxon>
        <taxon>Peptostreptococcales</taxon>
        <taxon>Anaerovoracaceae</taxon>
        <taxon>Aminipila</taxon>
    </lineage>
</organism>
<evidence type="ECO:0000256" key="7">
    <source>
        <dbReference type="ARBA" id="ARBA00022692"/>
    </source>
</evidence>
<keyword evidence="5" id="KW-0328">Glycosyltransferase</keyword>
<feature type="transmembrane region" description="Helical" evidence="22">
    <location>
        <begin position="155"/>
        <end position="183"/>
    </location>
</feature>
<keyword evidence="9" id="KW-0573">Peptidoglycan synthesis</keyword>
<sequence length="374" mass="40225">MAKTKIKRRMKSGDFMLVLITMALVIFGIIMVFSASYYTSINKSGNPYAYLIRDVIWAGLGLCAMMVTASIDYRIYGKFAKPVMIVSIVLLVLLFTPLGIDRNNAVRWLGVGGITIMPGELAKPAAIVFTAWFLSRDPRLIKSLTKGVIPLFVLCGIYGGLIVLQPNLSTAITVCIIIIGIMFAAGLNYIYLGGLVGAGSLGIFVLLITNPDSHWMKRFTSFMDPFADPLNTGYQVVQSLLALGSGGLFGLGLGKSIQKNLYLPEPQNDFIFAIIGEELGYIGCLILITAYIILVWRGIHIAINAADLFGSLLASGISIMIGIQVILNIAVVTSSMPPTGVTLPFVSYGGNALLIFMASVGILLNISRHTAAVE</sequence>
<dbReference type="PANTHER" id="PTHR30474">
    <property type="entry name" value="CELL CYCLE PROTEIN"/>
    <property type="match status" value="1"/>
</dbReference>
<keyword evidence="7 22" id="KW-0812">Transmembrane</keyword>
<dbReference type="NCBIfam" id="TIGR02614">
    <property type="entry name" value="ftsW"/>
    <property type="match status" value="1"/>
</dbReference>
<evidence type="ECO:0000256" key="5">
    <source>
        <dbReference type="ARBA" id="ARBA00022676"/>
    </source>
</evidence>
<dbReference type="GO" id="GO:0071555">
    <property type="term" value="P:cell wall organization"/>
    <property type="evidence" value="ECO:0007669"/>
    <property type="project" value="UniProtKB-KW"/>
</dbReference>
<comment type="function">
    <text evidence="21">Peptidoglycan polymerase that is essential for cell division.</text>
</comment>
<dbReference type="GO" id="GO:0032153">
    <property type="term" value="C:cell division site"/>
    <property type="evidence" value="ECO:0007669"/>
    <property type="project" value="TreeGrafter"/>
</dbReference>
<evidence type="ECO:0000256" key="10">
    <source>
        <dbReference type="ARBA" id="ARBA00022989"/>
    </source>
</evidence>
<evidence type="ECO:0000256" key="1">
    <source>
        <dbReference type="ARBA" id="ARBA00004651"/>
    </source>
</evidence>
<feature type="transmembrane region" description="Helical" evidence="22">
    <location>
        <begin position="15"/>
        <end position="38"/>
    </location>
</feature>
<keyword evidence="11 22" id="KW-0472">Membrane</keyword>
<comment type="similarity">
    <text evidence="16">Belongs to the SEDS family. FtsW subfamily.</text>
</comment>
<evidence type="ECO:0000256" key="22">
    <source>
        <dbReference type="SAM" id="Phobius"/>
    </source>
</evidence>
<dbReference type="PANTHER" id="PTHR30474:SF2">
    <property type="entry name" value="PEPTIDOGLYCAN GLYCOSYLTRANSFERASE FTSW-RELATED"/>
    <property type="match status" value="1"/>
</dbReference>
<dbReference type="EC" id="2.4.99.28" evidence="19"/>
<feature type="transmembrane region" description="Helical" evidence="22">
    <location>
        <begin position="50"/>
        <end position="71"/>
    </location>
</feature>
<evidence type="ECO:0000256" key="11">
    <source>
        <dbReference type="ARBA" id="ARBA00023136"/>
    </source>
</evidence>
<name>A0A858BY94_9FIRM</name>
<feature type="transmembrane region" description="Helical" evidence="22">
    <location>
        <begin position="106"/>
        <end position="134"/>
    </location>
</feature>
<evidence type="ECO:0000256" key="17">
    <source>
        <dbReference type="ARBA" id="ARBA00041185"/>
    </source>
</evidence>
<keyword evidence="4" id="KW-0132">Cell division</keyword>
<dbReference type="Proteomes" id="UP000466848">
    <property type="component" value="Chromosome"/>
</dbReference>
<keyword evidence="10 22" id="KW-1133">Transmembrane helix</keyword>
<dbReference type="KEGG" id="abut:Ami103574_12685"/>
<dbReference type="GO" id="GO:0015648">
    <property type="term" value="F:lipid-linked peptidoglycan transporter activity"/>
    <property type="evidence" value="ECO:0007669"/>
    <property type="project" value="TreeGrafter"/>
</dbReference>
<comment type="subcellular location">
    <subcellularLocation>
        <location evidence="1">Cell membrane</location>
        <topology evidence="1">Multi-pass membrane protein</topology>
    </subcellularLocation>
</comment>
<comment type="pathway">
    <text evidence="2">Cell wall biogenesis; peptidoglycan biosynthesis.</text>
</comment>
<evidence type="ECO:0000256" key="3">
    <source>
        <dbReference type="ARBA" id="ARBA00022475"/>
    </source>
</evidence>
<evidence type="ECO:0000256" key="16">
    <source>
        <dbReference type="ARBA" id="ARBA00038053"/>
    </source>
</evidence>
<evidence type="ECO:0000256" key="2">
    <source>
        <dbReference type="ARBA" id="ARBA00004752"/>
    </source>
</evidence>
<evidence type="ECO:0000256" key="18">
    <source>
        <dbReference type="ARBA" id="ARBA00041418"/>
    </source>
</evidence>
<keyword evidence="12" id="KW-0131">Cell cycle</keyword>
<keyword evidence="8" id="KW-0133">Cell shape</keyword>
<evidence type="ECO:0000313" key="24">
    <source>
        <dbReference type="Proteomes" id="UP000466848"/>
    </source>
</evidence>
<evidence type="ECO:0000256" key="20">
    <source>
        <dbReference type="ARBA" id="ARBA00049902"/>
    </source>
</evidence>
<dbReference type="EMBL" id="CP048649">
    <property type="protein sequence ID" value="QIB70095.1"/>
    <property type="molecule type" value="Genomic_DNA"/>
</dbReference>
<keyword evidence="13" id="KW-0961">Cell wall biogenesis/degradation</keyword>
<comment type="catalytic activity">
    <reaction evidence="20">
        <text>[GlcNAc-(1-&gt;4)-Mur2Ac(oyl-L-Ala-gamma-D-Glu-L-Lys-D-Ala-D-Ala)](n)-di-trans,octa-cis-undecaprenyl diphosphate + beta-D-GlcNAc-(1-&gt;4)-Mur2Ac(oyl-L-Ala-gamma-D-Glu-L-Lys-D-Ala-D-Ala)-di-trans,octa-cis-undecaprenyl diphosphate = [GlcNAc-(1-&gt;4)-Mur2Ac(oyl-L-Ala-gamma-D-Glu-L-Lys-D-Ala-D-Ala)](n+1)-di-trans,octa-cis-undecaprenyl diphosphate + di-trans,octa-cis-undecaprenyl diphosphate + H(+)</text>
        <dbReference type="Rhea" id="RHEA:23708"/>
        <dbReference type="Rhea" id="RHEA-COMP:9602"/>
        <dbReference type="Rhea" id="RHEA-COMP:9603"/>
        <dbReference type="ChEBI" id="CHEBI:15378"/>
        <dbReference type="ChEBI" id="CHEBI:58405"/>
        <dbReference type="ChEBI" id="CHEBI:60033"/>
        <dbReference type="ChEBI" id="CHEBI:78435"/>
        <dbReference type="EC" id="2.4.99.28"/>
    </reaction>
</comment>
<feature type="transmembrane region" description="Helical" evidence="22">
    <location>
        <begin position="189"/>
        <end position="209"/>
    </location>
</feature>
<dbReference type="GO" id="GO:0051301">
    <property type="term" value="P:cell division"/>
    <property type="evidence" value="ECO:0007669"/>
    <property type="project" value="UniProtKB-KW"/>
</dbReference>
<dbReference type="Pfam" id="PF01098">
    <property type="entry name" value="FTSW_RODA_SPOVE"/>
    <property type="match status" value="1"/>
</dbReference>
<dbReference type="RefSeq" id="WP_163067335.1">
    <property type="nucleotide sequence ID" value="NZ_CP048649.1"/>
</dbReference>
<keyword evidence="3" id="KW-1003">Cell membrane</keyword>
<dbReference type="InterPro" id="IPR001182">
    <property type="entry name" value="FtsW/RodA"/>
</dbReference>
<dbReference type="InterPro" id="IPR013437">
    <property type="entry name" value="FtsW"/>
</dbReference>
<dbReference type="GO" id="GO:0008955">
    <property type="term" value="F:peptidoglycan glycosyltransferase activity"/>
    <property type="evidence" value="ECO:0007669"/>
    <property type="project" value="UniProtKB-EC"/>
</dbReference>
<feature type="transmembrane region" description="Helical" evidence="22">
    <location>
        <begin position="308"/>
        <end position="333"/>
    </location>
</feature>
<evidence type="ECO:0000313" key="23">
    <source>
        <dbReference type="EMBL" id="QIB70095.1"/>
    </source>
</evidence>
<feature type="transmembrane region" description="Helical" evidence="22">
    <location>
        <begin position="83"/>
        <end position="100"/>
    </location>
</feature>
<dbReference type="GO" id="GO:0005886">
    <property type="term" value="C:plasma membrane"/>
    <property type="evidence" value="ECO:0007669"/>
    <property type="project" value="UniProtKB-SubCell"/>
</dbReference>
<evidence type="ECO:0000256" key="12">
    <source>
        <dbReference type="ARBA" id="ARBA00023306"/>
    </source>
</evidence>
<evidence type="ECO:0000256" key="14">
    <source>
        <dbReference type="ARBA" id="ARBA00032370"/>
    </source>
</evidence>
<evidence type="ECO:0000256" key="4">
    <source>
        <dbReference type="ARBA" id="ARBA00022618"/>
    </source>
</evidence>
<reference evidence="23 24" key="1">
    <citation type="submission" date="2020-02" db="EMBL/GenBank/DDBJ databases">
        <authorList>
            <person name="Kim Y.B."/>
            <person name="Roh S.W."/>
        </authorList>
    </citation>
    <scope>NUCLEOTIDE SEQUENCE [LARGE SCALE GENOMIC DNA]</scope>
    <source>
        <strain evidence="23 24">DSM 103574</strain>
    </source>
</reference>
<keyword evidence="6" id="KW-0808">Transferase</keyword>
<feature type="transmembrane region" description="Helical" evidence="22">
    <location>
        <begin position="270"/>
        <end position="296"/>
    </location>
</feature>
<proteinExistence type="inferred from homology"/>
<evidence type="ECO:0000256" key="13">
    <source>
        <dbReference type="ARBA" id="ARBA00023316"/>
    </source>
</evidence>
<evidence type="ECO:0000256" key="15">
    <source>
        <dbReference type="ARBA" id="ARBA00033270"/>
    </source>
</evidence>
<dbReference type="AlphaFoldDB" id="A0A858BY94"/>
<evidence type="ECO:0000256" key="8">
    <source>
        <dbReference type="ARBA" id="ARBA00022960"/>
    </source>
</evidence>
<keyword evidence="24" id="KW-1185">Reference proteome</keyword>
<dbReference type="GO" id="GO:0009252">
    <property type="term" value="P:peptidoglycan biosynthetic process"/>
    <property type="evidence" value="ECO:0007669"/>
    <property type="project" value="UniProtKB-KW"/>
</dbReference>
<evidence type="ECO:0000256" key="21">
    <source>
        <dbReference type="ARBA" id="ARBA00049966"/>
    </source>
</evidence>
<protein>
    <recommendedName>
        <fullName evidence="17">Probable peptidoglycan glycosyltransferase FtsW</fullName>
        <ecNumber evidence="19">2.4.99.28</ecNumber>
    </recommendedName>
    <alternativeName>
        <fullName evidence="18">Cell division protein FtsW</fullName>
    </alternativeName>
    <alternativeName>
        <fullName evidence="15">Cell wall polymerase</fullName>
    </alternativeName>
    <alternativeName>
        <fullName evidence="14">Peptidoglycan polymerase</fullName>
    </alternativeName>
</protein>
<evidence type="ECO:0000256" key="6">
    <source>
        <dbReference type="ARBA" id="ARBA00022679"/>
    </source>
</evidence>
<evidence type="ECO:0000256" key="9">
    <source>
        <dbReference type="ARBA" id="ARBA00022984"/>
    </source>
</evidence>